<accession>A0ABW4RVU6</accession>
<keyword evidence="6" id="KW-0769">Symport</keyword>
<evidence type="ECO:0000256" key="2">
    <source>
        <dbReference type="ARBA" id="ARBA00022448"/>
    </source>
</evidence>
<organism evidence="9 10">
    <name type="scientific">Luteococcus peritonei</name>
    <dbReference type="NCBI Taxonomy" id="88874"/>
    <lineage>
        <taxon>Bacteria</taxon>
        <taxon>Bacillati</taxon>
        <taxon>Actinomycetota</taxon>
        <taxon>Actinomycetes</taxon>
        <taxon>Propionibacteriales</taxon>
        <taxon>Propionibacteriaceae</taxon>
        <taxon>Luteococcus</taxon>
    </lineage>
</organism>
<evidence type="ECO:0000256" key="5">
    <source>
        <dbReference type="ARBA" id="ARBA00023136"/>
    </source>
</evidence>
<keyword evidence="10" id="KW-1185">Reference proteome</keyword>
<dbReference type="InterPro" id="IPR000175">
    <property type="entry name" value="Na/ntran_symport"/>
</dbReference>
<feature type="transmembrane region" description="Helical" evidence="8">
    <location>
        <begin position="29"/>
        <end position="48"/>
    </location>
</feature>
<evidence type="ECO:0000256" key="7">
    <source>
        <dbReference type="SAM" id="MobiDB-lite"/>
    </source>
</evidence>
<dbReference type="Pfam" id="PF00209">
    <property type="entry name" value="SNF"/>
    <property type="match status" value="2"/>
</dbReference>
<name>A0ABW4RVU6_9ACTN</name>
<dbReference type="PANTHER" id="PTHR42948:SF1">
    <property type="entry name" value="TRANSPORTER"/>
    <property type="match status" value="1"/>
</dbReference>
<keyword evidence="5 8" id="KW-0472">Membrane</keyword>
<feature type="transmembrane region" description="Helical" evidence="8">
    <location>
        <begin position="372"/>
        <end position="390"/>
    </location>
</feature>
<keyword evidence="3 6" id="KW-0812">Transmembrane</keyword>
<comment type="subcellular location">
    <subcellularLocation>
        <location evidence="1">Membrane</location>
        <topology evidence="1">Multi-pass membrane protein</topology>
    </subcellularLocation>
</comment>
<dbReference type="PRINTS" id="PR00176">
    <property type="entry name" value="NANEUSMPORT"/>
</dbReference>
<dbReference type="NCBIfam" id="NF037979">
    <property type="entry name" value="Na_transp"/>
    <property type="match status" value="1"/>
</dbReference>
<evidence type="ECO:0000256" key="3">
    <source>
        <dbReference type="ARBA" id="ARBA00022692"/>
    </source>
</evidence>
<gene>
    <name evidence="9" type="ORF">ACFSCS_09665</name>
</gene>
<dbReference type="RefSeq" id="WP_343874793.1">
    <property type="nucleotide sequence ID" value="NZ_BAAAIX010000027.1"/>
</dbReference>
<dbReference type="PANTHER" id="PTHR42948">
    <property type="entry name" value="TRANSPORTER"/>
    <property type="match status" value="1"/>
</dbReference>
<comment type="similarity">
    <text evidence="6">Belongs to the sodium:neurotransmitter symporter (SNF) (TC 2.A.22) family.</text>
</comment>
<feature type="transmembrane region" description="Helical" evidence="8">
    <location>
        <begin position="335"/>
        <end position="360"/>
    </location>
</feature>
<evidence type="ECO:0000313" key="9">
    <source>
        <dbReference type="EMBL" id="MFD1890442.1"/>
    </source>
</evidence>
<feature type="transmembrane region" description="Helical" evidence="8">
    <location>
        <begin position="60"/>
        <end position="82"/>
    </location>
</feature>
<dbReference type="Proteomes" id="UP001597326">
    <property type="component" value="Unassembled WGS sequence"/>
</dbReference>
<feature type="transmembrane region" description="Helical" evidence="8">
    <location>
        <begin position="239"/>
        <end position="264"/>
    </location>
</feature>
<feature type="transmembrane region" description="Helical" evidence="8">
    <location>
        <begin position="410"/>
        <end position="432"/>
    </location>
</feature>
<evidence type="ECO:0000256" key="1">
    <source>
        <dbReference type="ARBA" id="ARBA00004141"/>
    </source>
</evidence>
<dbReference type="PROSITE" id="PS00610">
    <property type="entry name" value="NA_NEUROTRAN_SYMP_1"/>
    <property type="match status" value="1"/>
</dbReference>
<proteinExistence type="inferred from homology"/>
<feature type="region of interest" description="Disordered" evidence="7">
    <location>
        <begin position="1"/>
        <end position="20"/>
    </location>
</feature>
<keyword evidence="2 6" id="KW-0813">Transport</keyword>
<feature type="transmembrane region" description="Helical" evidence="8">
    <location>
        <begin position="276"/>
        <end position="301"/>
    </location>
</feature>
<evidence type="ECO:0000313" key="10">
    <source>
        <dbReference type="Proteomes" id="UP001597326"/>
    </source>
</evidence>
<dbReference type="CDD" id="cd10334">
    <property type="entry name" value="SLC6sbd_u1"/>
    <property type="match status" value="1"/>
</dbReference>
<feature type="transmembrane region" description="Helical" evidence="8">
    <location>
        <begin position="164"/>
        <end position="185"/>
    </location>
</feature>
<feature type="transmembrane region" description="Helical" evidence="8">
    <location>
        <begin position="485"/>
        <end position="505"/>
    </location>
</feature>
<feature type="transmembrane region" description="Helical" evidence="8">
    <location>
        <begin position="103"/>
        <end position="126"/>
    </location>
</feature>
<comment type="caution">
    <text evidence="9">The sequence shown here is derived from an EMBL/GenBank/DDBJ whole genome shotgun (WGS) entry which is preliminary data.</text>
</comment>
<dbReference type="InterPro" id="IPR037272">
    <property type="entry name" value="SNS_sf"/>
</dbReference>
<reference evidence="10" key="1">
    <citation type="journal article" date="2019" name="Int. J. Syst. Evol. Microbiol.">
        <title>The Global Catalogue of Microorganisms (GCM) 10K type strain sequencing project: providing services to taxonomists for standard genome sequencing and annotation.</title>
        <authorList>
            <consortium name="The Broad Institute Genomics Platform"/>
            <consortium name="The Broad Institute Genome Sequencing Center for Infectious Disease"/>
            <person name="Wu L."/>
            <person name="Ma J."/>
        </authorList>
    </citation>
    <scope>NUCLEOTIDE SEQUENCE [LARGE SCALE GENOMIC DNA]</scope>
    <source>
        <strain evidence="10">CAIM 431</strain>
    </source>
</reference>
<sequence length="567" mass="59752">MSTGQPPPSGATSQGPASASRGAFSGRTAFIMAAIGSAVGLGNIWRFPYVAYSNGGGAFILPYVIALVCAGIPLLLLDYAVGHRWRGSAPLSFRRLHRLTEPIGWWQVLICVVIGVYYALILAWALRYFLFSFTKAWGDDPGTFFMESFTRAVPADQASIGFDFVPGIAIPLLLVWLAVIGCLALGVQKGIAGSSLLFIPLLVVMFVVLVVVALTLPGATKGLDALFTPDWSALTNSSVWVAAFGQIFFSLSVGFGIMVTYASYVKKNADLTGSGLVVGFANSSFELLCGIGVFAALGFMAQAADKPVSEVASSGIGLAFIAFPTIINQAPMGTLIGVLFFGSLVFAGFTSMISIVEVIIAAVEDKFGTGRVASTLLVGIPMALVSALLFPTTTGLNLLDVTDAFVNNFGIVGAALVSALTLTAGFTALPTLRRHLNKAGSFKLGRGWQLLVGAVAPVVLGYTLIGEIQTRLEKGYGGMPSSFVGVWGWGMTVGLVLLAVVFSLAPWSEKSNLHTLDSDGDPIPGPVLDPIVDRKRFEDIRSRENLDLASVADTHSRTTLDLKEGSK</sequence>
<feature type="transmembrane region" description="Helical" evidence="8">
    <location>
        <begin position="444"/>
        <end position="465"/>
    </location>
</feature>
<dbReference type="PROSITE" id="PS50267">
    <property type="entry name" value="NA_NEUROTRAN_SYMP_3"/>
    <property type="match status" value="1"/>
</dbReference>
<protein>
    <recommendedName>
        <fullName evidence="6">Transporter</fullName>
    </recommendedName>
</protein>
<evidence type="ECO:0000256" key="6">
    <source>
        <dbReference type="RuleBase" id="RU003732"/>
    </source>
</evidence>
<keyword evidence="4 8" id="KW-1133">Transmembrane helix</keyword>
<evidence type="ECO:0000256" key="8">
    <source>
        <dbReference type="SAM" id="Phobius"/>
    </source>
</evidence>
<dbReference type="EMBL" id="JBHUFZ010000019">
    <property type="protein sequence ID" value="MFD1890442.1"/>
    <property type="molecule type" value="Genomic_DNA"/>
</dbReference>
<dbReference type="SUPFAM" id="SSF161070">
    <property type="entry name" value="SNF-like"/>
    <property type="match status" value="1"/>
</dbReference>
<feature type="transmembrane region" description="Helical" evidence="8">
    <location>
        <begin position="197"/>
        <end position="219"/>
    </location>
</feature>
<evidence type="ECO:0000256" key="4">
    <source>
        <dbReference type="ARBA" id="ARBA00022989"/>
    </source>
</evidence>